<protein>
    <submittedName>
        <fullName evidence="2">Transglutaminase family protein</fullName>
    </submittedName>
</protein>
<dbReference type="Gene3D" id="3.10.620.30">
    <property type="match status" value="1"/>
</dbReference>
<proteinExistence type="predicted"/>
<dbReference type="RefSeq" id="WP_302884241.1">
    <property type="nucleotide sequence ID" value="NZ_JAUMIT010000004.1"/>
</dbReference>
<reference evidence="2" key="1">
    <citation type="submission" date="2023-07" db="EMBL/GenBank/DDBJ databases">
        <title>Wenyingzhuangia sp. chi5 genome sequencing and assembly.</title>
        <authorList>
            <person name="Park S."/>
        </authorList>
    </citation>
    <scope>NUCLEOTIDE SEQUENCE</scope>
    <source>
        <strain evidence="2">Chi5</strain>
    </source>
</reference>
<organism evidence="2 3">
    <name type="scientific">Wenyingzhuangia gilva</name>
    <dbReference type="NCBI Taxonomy" id="3057677"/>
    <lineage>
        <taxon>Bacteria</taxon>
        <taxon>Pseudomonadati</taxon>
        <taxon>Bacteroidota</taxon>
        <taxon>Flavobacteriia</taxon>
        <taxon>Flavobacteriales</taxon>
        <taxon>Flavobacteriaceae</taxon>
        <taxon>Wenyingzhuangia</taxon>
    </lineage>
</organism>
<dbReference type="Proteomes" id="UP001168642">
    <property type="component" value="Unassembled WGS sequence"/>
</dbReference>
<evidence type="ECO:0000313" key="2">
    <source>
        <dbReference type="EMBL" id="MDO3694980.1"/>
    </source>
</evidence>
<dbReference type="Pfam" id="PF01841">
    <property type="entry name" value="Transglut_core"/>
    <property type="match status" value="1"/>
</dbReference>
<dbReference type="InterPro" id="IPR038765">
    <property type="entry name" value="Papain-like_cys_pep_sf"/>
</dbReference>
<feature type="domain" description="Transglutaminase-like" evidence="1">
    <location>
        <begin position="181"/>
        <end position="251"/>
    </location>
</feature>
<dbReference type="SMART" id="SM00460">
    <property type="entry name" value="TGc"/>
    <property type="match status" value="1"/>
</dbReference>
<dbReference type="SUPFAM" id="SSF54001">
    <property type="entry name" value="Cysteine proteinases"/>
    <property type="match status" value="1"/>
</dbReference>
<evidence type="ECO:0000313" key="3">
    <source>
        <dbReference type="Proteomes" id="UP001168642"/>
    </source>
</evidence>
<dbReference type="InterPro" id="IPR013589">
    <property type="entry name" value="Bac_transglu_N"/>
</dbReference>
<accession>A0ABT8VSN1</accession>
<gene>
    <name evidence="2" type="ORF">QVZ41_09015</name>
</gene>
<dbReference type="EMBL" id="JAUMIT010000004">
    <property type="protein sequence ID" value="MDO3694980.1"/>
    <property type="molecule type" value="Genomic_DNA"/>
</dbReference>
<dbReference type="InterPro" id="IPR002931">
    <property type="entry name" value="Transglutaminase-like"/>
</dbReference>
<dbReference type="Pfam" id="PF08379">
    <property type="entry name" value="Bact_transglu_N"/>
    <property type="match status" value="1"/>
</dbReference>
<dbReference type="PANTHER" id="PTHR33490">
    <property type="entry name" value="BLR5614 PROTEIN-RELATED"/>
    <property type="match status" value="1"/>
</dbReference>
<comment type="caution">
    <text evidence="2">The sequence shown here is derived from an EMBL/GenBank/DDBJ whole genome shotgun (WGS) entry which is preliminary data.</text>
</comment>
<name>A0ABT8VSN1_9FLAO</name>
<keyword evidence="3" id="KW-1185">Reference proteome</keyword>
<evidence type="ECO:0000259" key="1">
    <source>
        <dbReference type="SMART" id="SM00460"/>
    </source>
</evidence>
<dbReference type="PANTHER" id="PTHR33490:SF7">
    <property type="entry name" value="BLR2979 PROTEIN"/>
    <property type="match status" value="1"/>
</dbReference>
<sequence length="317" mass="36017">MVYKVIHTTQYDYEEGVTFCHNMAILKPKNIPGQRLISYDLQISPKPVEFSERLDFFGNTITRFSIQEHHKQLKVTAVSKVERNILLAPNIDDFESAKNITLTEALEVLKGVSDDILEARQFQLESVLIKNIDENIKAYAEISFKPDRSVYEASYELMQRIFKDFEFNTTFSNVATPISEVMKEKKGVCQDFAQIAIACLRSVKLPAKYVSGYIETLPPPGKEKLIGTDASHAWFSVYIPTFGWLDFDPTNNQIPKNQHIVVAWGRDYYDVAPLKGVLYSSGKSTLKVSVDIRPDGGYKQTQMQIPGSASQQQQQQQ</sequence>